<keyword evidence="3" id="KW-0418">Kinase</keyword>
<gene>
    <name evidence="6" type="ORF">H8K55_19800</name>
</gene>
<dbReference type="InterPro" id="IPR017508">
    <property type="entry name" value="HipA_N1"/>
</dbReference>
<comment type="caution">
    <text evidence="6">The sequence shown here is derived from an EMBL/GenBank/DDBJ whole genome shotgun (WGS) entry which is preliminary data.</text>
</comment>
<evidence type="ECO:0000259" key="5">
    <source>
        <dbReference type="Pfam" id="PF13657"/>
    </source>
</evidence>
<evidence type="ECO:0000313" key="7">
    <source>
        <dbReference type="Proteomes" id="UP000624279"/>
    </source>
</evidence>
<accession>A0ABR6YH18</accession>
<dbReference type="Pfam" id="PF07804">
    <property type="entry name" value="HipA_C"/>
    <property type="match status" value="1"/>
</dbReference>
<dbReference type="Gene3D" id="1.10.1070.20">
    <property type="match status" value="1"/>
</dbReference>
<evidence type="ECO:0000256" key="3">
    <source>
        <dbReference type="ARBA" id="ARBA00022777"/>
    </source>
</evidence>
<comment type="similarity">
    <text evidence="1">Belongs to the HipA Ser/Thr kinase family.</text>
</comment>
<protein>
    <submittedName>
        <fullName evidence="6">HipA domain-containing protein</fullName>
    </submittedName>
</protein>
<reference evidence="6 7" key="1">
    <citation type="submission" date="2020-08" db="EMBL/GenBank/DDBJ databases">
        <title>Novel species isolated from subtropical streams in China.</title>
        <authorList>
            <person name="Lu H."/>
        </authorList>
    </citation>
    <scope>NUCLEOTIDE SEQUENCE [LARGE SCALE GENOMIC DNA]</scope>
    <source>
        <strain evidence="6 7">LX15W</strain>
    </source>
</reference>
<evidence type="ECO:0000313" key="6">
    <source>
        <dbReference type="EMBL" id="MBC3875843.1"/>
    </source>
</evidence>
<dbReference type="NCBIfam" id="TIGR03071">
    <property type="entry name" value="couple_hipA"/>
    <property type="match status" value="1"/>
</dbReference>
<name>A0ABR6YH18_9BURK</name>
<feature type="domain" description="HipA-like C-terminal" evidence="4">
    <location>
        <begin position="154"/>
        <end position="402"/>
    </location>
</feature>
<proteinExistence type="inferred from homology"/>
<keyword evidence="7" id="KW-1185">Reference proteome</keyword>
<dbReference type="EMBL" id="JACOGA010000025">
    <property type="protein sequence ID" value="MBC3875843.1"/>
    <property type="molecule type" value="Genomic_DNA"/>
</dbReference>
<dbReference type="InterPro" id="IPR012893">
    <property type="entry name" value="HipA-like_C"/>
</dbReference>
<organism evidence="6 7">
    <name type="scientific">Undibacterium flavidum</name>
    <dbReference type="NCBI Taxonomy" id="2762297"/>
    <lineage>
        <taxon>Bacteria</taxon>
        <taxon>Pseudomonadati</taxon>
        <taxon>Pseudomonadota</taxon>
        <taxon>Betaproteobacteria</taxon>
        <taxon>Burkholderiales</taxon>
        <taxon>Oxalobacteraceae</taxon>
        <taxon>Undibacterium</taxon>
    </lineage>
</organism>
<feature type="domain" description="HipA N-terminal subdomain 1" evidence="5">
    <location>
        <begin position="9"/>
        <end position="106"/>
    </location>
</feature>
<dbReference type="Proteomes" id="UP000624279">
    <property type="component" value="Unassembled WGS sequence"/>
</dbReference>
<evidence type="ECO:0000256" key="1">
    <source>
        <dbReference type="ARBA" id="ARBA00010164"/>
    </source>
</evidence>
<dbReference type="Pfam" id="PF13657">
    <property type="entry name" value="Couple_hipA"/>
    <property type="match status" value="1"/>
</dbReference>
<dbReference type="InterPro" id="IPR052028">
    <property type="entry name" value="HipA_Ser/Thr_kinase"/>
</dbReference>
<evidence type="ECO:0000259" key="4">
    <source>
        <dbReference type="Pfam" id="PF07804"/>
    </source>
</evidence>
<evidence type="ECO:0000256" key="2">
    <source>
        <dbReference type="ARBA" id="ARBA00022679"/>
    </source>
</evidence>
<dbReference type="PANTHER" id="PTHR37419">
    <property type="entry name" value="SERINE/THREONINE-PROTEIN KINASE TOXIN HIPA"/>
    <property type="match status" value="1"/>
</dbReference>
<sequence>MKHFLYLFALDQKVATIAYQAKQDLWSLEYDANWVTSPNAFPLSPTLPLFSVNNIDTSGTIKRFVENLLPEGRALDISASTYGVTKNNVFALIQQLGVETAGAFRFCIDSPALTAEKQDKSDKPKREITIEELENRLCQRDQIPFVVWDKKVRMSIAGYQDKLTVLLHQDNGISRLFLAAPPLASTHILKPEPMGRNMPHLVANEYYCMTLAKRMGFPVAEVGILRVPRPILLVKRFDRELIETSTGLAVNRLHMVDACQASDLPVSFKYERNLGSNEQVLHIRDGMSFEKLFACVDQTINKASAKLSLLRWALFQFLIGNCDAHGKNFSFFVERDGLVPAPWYDLISVVQYPEISHELAMAFGDVFELDEAKGFAFADFAQRCSIPRTLLHREAVKVANSAIKHAEAVASDDEFAEEEKAFIRKLSAFVIQQSELLKIYTKEALKIDSDFL</sequence>
<dbReference type="RefSeq" id="WP_186943802.1">
    <property type="nucleotide sequence ID" value="NZ_JACOGA010000025.1"/>
</dbReference>
<dbReference type="PANTHER" id="PTHR37419:SF1">
    <property type="entry name" value="SERINE_THREONINE-PROTEIN KINASE TOXIN HIPA"/>
    <property type="match status" value="1"/>
</dbReference>
<keyword evidence="2" id="KW-0808">Transferase</keyword>